<gene>
    <name evidence="2" type="ORF">niasHT_030209</name>
    <name evidence="3" type="ORF">niasHT_030211</name>
</gene>
<feature type="region of interest" description="Disordered" evidence="1">
    <location>
        <begin position="15"/>
        <end position="87"/>
    </location>
</feature>
<accession>A0ABD2K2V3</accession>
<reference evidence="2 4" key="1">
    <citation type="submission" date="2024-10" db="EMBL/GenBank/DDBJ databases">
        <authorList>
            <person name="Kim D."/>
        </authorList>
    </citation>
    <scope>NUCLEOTIDE SEQUENCE [LARGE SCALE GENOMIC DNA]</scope>
    <source>
        <strain evidence="2">BH-2024</strain>
    </source>
</reference>
<evidence type="ECO:0000313" key="4">
    <source>
        <dbReference type="Proteomes" id="UP001620626"/>
    </source>
</evidence>
<dbReference type="EMBL" id="JBICBT010000846">
    <property type="protein sequence ID" value="KAL3097216.1"/>
    <property type="molecule type" value="Genomic_DNA"/>
</dbReference>
<comment type="caution">
    <text evidence="2">The sequence shown here is derived from an EMBL/GenBank/DDBJ whole genome shotgun (WGS) entry which is preliminary data.</text>
</comment>
<evidence type="ECO:0000313" key="3">
    <source>
        <dbReference type="EMBL" id="KAL3097216.1"/>
    </source>
</evidence>
<evidence type="ECO:0000313" key="2">
    <source>
        <dbReference type="EMBL" id="KAL3097214.1"/>
    </source>
</evidence>
<dbReference type="AlphaFoldDB" id="A0ABD2K2V3"/>
<evidence type="ECO:0000256" key="1">
    <source>
        <dbReference type="SAM" id="MobiDB-lite"/>
    </source>
</evidence>
<keyword evidence="4" id="KW-1185">Reference proteome</keyword>
<name>A0ABD2K2V3_9BILA</name>
<feature type="compositionally biased region" description="Polar residues" evidence="1">
    <location>
        <begin position="30"/>
        <end position="46"/>
    </location>
</feature>
<sequence>MTCCKKISKPQAKFSNAFSGISARHDQTKSRNAFKSRAPNNTTSFLMSDLEKRQQHDEDDQQQQTDALGQVAGTQRGQKVLGSKESAFSPLPLNGLKGYRAKRLIGSCCSQTATTEC</sequence>
<proteinExistence type="predicted"/>
<dbReference type="Proteomes" id="UP001620626">
    <property type="component" value="Unassembled WGS sequence"/>
</dbReference>
<dbReference type="EMBL" id="JBICBT010000846">
    <property type="protein sequence ID" value="KAL3097214.1"/>
    <property type="molecule type" value="Genomic_DNA"/>
</dbReference>
<organism evidence="2 4">
    <name type="scientific">Heterodera trifolii</name>
    <dbReference type="NCBI Taxonomy" id="157864"/>
    <lineage>
        <taxon>Eukaryota</taxon>
        <taxon>Metazoa</taxon>
        <taxon>Ecdysozoa</taxon>
        <taxon>Nematoda</taxon>
        <taxon>Chromadorea</taxon>
        <taxon>Rhabditida</taxon>
        <taxon>Tylenchina</taxon>
        <taxon>Tylenchomorpha</taxon>
        <taxon>Tylenchoidea</taxon>
        <taxon>Heteroderidae</taxon>
        <taxon>Heteroderinae</taxon>
        <taxon>Heterodera</taxon>
    </lineage>
</organism>
<protein>
    <submittedName>
        <fullName evidence="2">Uncharacterized protein</fullName>
    </submittedName>
</protein>